<name>A0ABV9R9G4_9MICO</name>
<evidence type="ECO:0000313" key="1">
    <source>
        <dbReference type="EMBL" id="MFC4829956.1"/>
    </source>
</evidence>
<dbReference type="RefSeq" id="WP_204394990.1">
    <property type="nucleotide sequence ID" value="NZ_JAFBBW010000001.1"/>
</dbReference>
<keyword evidence="2" id="KW-1185">Reference proteome</keyword>
<reference evidence="2" key="1">
    <citation type="journal article" date="2019" name="Int. J. Syst. Evol. Microbiol.">
        <title>The Global Catalogue of Microorganisms (GCM) 10K type strain sequencing project: providing services to taxonomists for standard genome sequencing and annotation.</title>
        <authorList>
            <consortium name="The Broad Institute Genomics Platform"/>
            <consortium name="The Broad Institute Genome Sequencing Center for Infectious Disease"/>
            <person name="Wu L."/>
            <person name="Ma J."/>
        </authorList>
    </citation>
    <scope>NUCLEOTIDE SEQUENCE [LARGE SCALE GENOMIC DNA]</scope>
    <source>
        <strain evidence="2">CGMCC 1.12192</strain>
    </source>
</reference>
<sequence>MVDQPELGPDDDPYAAYLVWRAEREAAAAAAADLDGTDAAAAVDATAAAPARGSWVRRLAVWHRNAG</sequence>
<comment type="caution">
    <text evidence="1">The sequence shown here is derived from an EMBL/GenBank/DDBJ whole genome shotgun (WGS) entry which is preliminary data.</text>
</comment>
<organism evidence="1 2">
    <name type="scientific">Agromyces aurantiacus</name>
    <dbReference type="NCBI Taxonomy" id="165814"/>
    <lineage>
        <taxon>Bacteria</taxon>
        <taxon>Bacillati</taxon>
        <taxon>Actinomycetota</taxon>
        <taxon>Actinomycetes</taxon>
        <taxon>Micrococcales</taxon>
        <taxon>Microbacteriaceae</taxon>
        <taxon>Agromyces</taxon>
    </lineage>
</organism>
<accession>A0ABV9R9G4</accession>
<proteinExistence type="predicted"/>
<protein>
    <submittedName>
        <fullName evidence="1">Uncharacterized protein</fullName>
    </submittedName>
</protein>
<evidence type="ECO:0000313" key="2">
    <source>
        <dbReference type="Proteomes" id="UP001595960"/>
    </source>
</evidence>
<dbReference type="EMBL" id="JBHSJC010000002">
    <property type="protein sequence ID" value="MFC4829956.1"/>
    <property type="molecule type" value="Genomic_DNA"/>
</dbReference>
<dbReference type="Proteomes" id="UP001595960">
    <property type="component" value="Unassembled WGS sequence"/>
</dbReference>
<gene>
    <name evidence="1" type="ORF">ACFPER_14205</name>
</gene>